<dbReference type="SUPFAM" id="SSF47090">
    <property type="entry name" value="PGBD-like"/>
    <property type="match status" value="1"/>
</dbReference>
<dbReference type="InterPro" id="IPR002477">
    <property type="entry name" value="Peptidoglycan-bd-like"/>
</dbReference>
<organism evidence="10 11">
    <name type="scientific">Serpens gallinarum</name>
    <dbReference type="NCBI Taxonomy" id="2763075"/>
    <lineage>
        <taxon>Bacteria</taxon>
        <taxon>Pseudomonadati</taxon>
        <taxon>Pseudomonadota</taxon>
        <taxon>Gammaproteobacteria</taxon>
        <taxon>Pseudomonadales</taxon>
        <taxon>Pseudomonadaceae</taxon>
        <taxon>Pseudomonas</taxon>
    </lineage>
</organism>
<dbReference type="InterPro" id="IPR005490">
    <property type="entry name" value="LD_TPept_cat_dom"/>
</dbReference>
<dbReference type="PROSITE" id="PS52029">
    <property type="entry name" value="LD_TPASE"/>
    <property type="match status" value="1"/>
</dbReference>
<feature type="active site" description="Proton donor/acceptor" evidence="7">
    <location>
        <position position="443"/>
    </location>
</feature>
<accession>A0ABR8TM80</accession>
<dbReference type="EMBL" id="JACSQG010000002">
    <property type="protein sequence ID" value="MBD7976886.1"/>
    <property type="molecule type" value="Genomic_DNA"/>
</dbReference>
<protein>
    <submittedName>
        <fullName evidence="10">L,D-transpeptidase family protein</fullName>
    </submittedName>
</protein>
<evidence type="ECO:0000256" key="8">
    <source>
        <dbReference type="SAM" id="SignalP"/>
    </source>
</evidence>
<keyword evidence="6 7" id="KW-0961">Cell wall biogenesis/degradation</keyword>
<evidence type="ECO:0000256" key="2">
    <source>
        <dbReference type="ARBA" id="ARBA00005992"/>
    </source>
</evidence>
<comment type="similarity">
    <text evidence="2">Belongs to the YkuD family.</text>
</comment>
<sequence>MRSDVLDKKRSAVYLSVWLLTVPLVATAKTDAPIATTPLQQILGRLPGSCQTTPPGLDEQARQRLQAFYLPFAFTPLWSDPRSLNNLVEELEKLADDGLDAAFYQPATLRRMSQNGGADPRWLACLDILASHAYLQALQHLVHGRLPQAQLEPMWRAQHTDEALTVQTLALLGVDDVHSAFERARPSLDHYQALRAAYVRMRDSPLPPWTPVPPGPLLRPGMQDSRVPALRSSLIQAGYLTSSVLELEKGGEGLRYQYALVDAVEDFQRQHALKVDGIVGPGTLDALNISPASRLDQLRVNLERWRWYARDMESQLLLVDIAGGQLSYYRNRMPVWQTRVQVGRAERATPQLKSMIERLTLNPTWTVPPTILREDKLPEIRRDIGFLARHQMRVFDQYGNRLNPYHVDWNNVRGLRLRQDAGPSNPLGKVAVRFANPFAVYLHDTPSQQLFSEAQRTFSSGCVRVEGALTLVDLLLSEGEHERVTALLETGKTHEYRLNRPLPILMAYWTAEVDASGRVLYRPDIYGRDPALRAALNAASPREQAGTHLPQR</sequence>
<evidence type="ECO:0000259" key="9">
    <source>
        <dbReference type="PROSITE" id="PS52029"/>
    </source>
</evidence>
<keyword evidence="5 7" id="KW-0573">Peptidoglycan synthesis</keyword>
<reference evidence="10 11" key="1">
    <citation type="submission" date="2020-08" db="EMBL/GenBank/DDBJ databases">
        <title>A Genomic Blueprint of the Chicken Gut Microbiome.</title>
        <authorList>
            <person name="Gilroy R."/>
            <person name="Ravi A."/>
            <person name="Getino M."/>
            <person name="Pursley I."/>
            <person name="Horton D.L."/>
            <person name="Alikhan N.-F."/>
            <person name="Baker D."/>
            <person name="Gharbi K."/>
            <person name="Hall N."/>
            <person name="Watson M."/>
            <person name="Adriaenssens E.M."/>
            <person name="Foster-Nyarko E."/>
            <person name="Jarju S."/>
            <person name="Secka A."/>
            <person name="Antonio M."/>
            <person name="Oren A."/>
            <person name="Chaudhuri R."/>
            <person name="La Ragione R.M."/>
            <person name="Hildebrand F."/>
            <person name="Pallen M.J."/>
        </authorList>
    </citation>
    <scope>NUCLEOTIDE SEQUENCE [LARGE SCALE GENOMIC DNA]</scope>
    <source>
        <strain evidence="10 11">Sa2CUA2</strain>
    </source>
</reference>
<evidence type="ECO:0000256" key="3">
    <source>
        <dbReference type="ARBA" id="ARBA00022679"/>
    </source>
</evidence>
<keyword evidence="11" id="KW-1185">Reference proteome</keyword>
<keyword evidence="3" id="KW-0808">Transferase</keyword>
<evidence type="ECO:0000313" key="10">
    <source>
        <dbReference type="EMBL" id="MBD7976886.1"/>
    </source>
</evidence>
<dbReference type="Pfam" id="PF01471">
    <property type="entry name" value="PG_binding_1"/>
    <property type="match status" value="1"/>
</dbReference>
<dbReference type="SUPFAM" id="SSF141523">
    <property type="entry name" value="L,D-transpeptidase catalytic domain-like"/>
    <property type="match status" value="1"/>
</dbReference>
<dbReference type="InterPro" id="IPR045380">
    <property type="entry name" value="LD_TPept_scaffold_dom"/>
</dbReference>
<comment type="caution">
    <text evidence="10">The sequence shown here is derived from an EMBL/GenBank/DDBJ whole genome shotgun (WGS) entry which is preliminary data.</text>
</comment>
<dbReference type="Pfam" id="PF03734">
    <property type="entry name" value="YkuD"/>
    <property type="match status" value="1"/>
</dbReference>
<evidence type="ECO:0000256" key="4">
    <source>
        <dbReference type="ARBA" id="ARBA00022960"/>
    </source>
</evidence>
<evidence type="ECO:0000313" key="11">
    <source>
        <dbReference type="Proteomes" id="UP000611945"/>
    </source>
</evidence>
<dbReference type="InterPro" id="IPR052905">
    <property type="entry name" value="LD-transpeptidase_YkuD-like"/>
</dbReference>
<feature type="domain" description="L,D-TPase catalytic" evidence="9">
    <location>
        <begin position="315"/>
        <end position="485"/>
    </location>
</feature>
<proteinExistence type="inferred from homology"/>
<name>A0ABR8TM80_9PSED</name>
<keyword evidence="8" id="KW-0732">Signal</keyword>
<dbReference type="InterPro" id="IPR036365">
    <property type="entry name" value="PGBD-like_sf"/>
</dbReference>
<comment type="pathway">
    <text evidence="1 7">Cell wall biogenesis; peptidoglycan biosynthesis.</text>
</comment>
<dbReference type="InterPro" id="IPR038063">
    <property type="entry name" value="Transpep_catalytic_dom"/>
</dbReference>
<evidence type="ECO:0000256" key="6">
    <source>
        <dbReference type="ARBA" id="ARBA00023316"/>
    </source>
</evidence>
<dbReference type="Gene3D" id="1.10.101.10">
    <property type="entry name" value="PGBD-like superfamily/PGBD"/>
    <property type="match status" value="1"/>
</dbReference>
<feature type="chain" id="PRO_5045087658" evidence="8">
    <location>
        <begin position="29"/>
        <end position="552"/>
    </location>
</feature>
<dbReference type="Proteomes" id="UP000611945">
    <property type="component" value="Unassembled WGS sequence"/>
</dbReference>
<evidence type="ECO:0000256" key="5">
    <source>
        <dbReference type="ARBA" id="ARBA00022984"/>
    </source>
</evidence>
<dbReference type="CDD" id="cd16913">
    <property type="entry name" value="YkuD_like"/>
    <property type="match status" value="1"/>
</dbReference>
<evidence type="ECO:0000256" key="7">
    <source>
        <dbReference type="PROSITE-ProRule" id="PRU01373"/>
    </source>
</evidence>
<dbReference type="Pfam" id="PF20142">
    <property type="entry name" value="Scaffold"/>
    <property type="match status" value="1"/>
</dbReference>
<feature type="signal peptide" evidence="8">
    <location>
        <begin position="1"/>
        <end position="28"/>
    </location>
</feature>
<feature type="active site" description="Nucleophile" evidence="7">
    <location>
        <position position="462"/>
    </location>
</feature>
<dbReference type="PANTHER" id="PTHR41533">
    <property type="entry name" value="L,D-TRANSPEPTIDASE HI_1667-RELATED"/>
    <property type="match status" value="1"/>
</dbReference>
<keyword evidence="4 7" id="KW-0133">Cell shape</keyword>
<dbReference type="InterPro" id="IPR036366">
    <property type="entry name" value="PGBDSf"/>
</dbReference>
<evidence type="ECO:0000256" key="1">
    <source>
        <dbReference type="ARBA" id="ARBA00004752"/>
    </source>
</evidence>
<gene>
    <name evidence="10" type="ORF">H9642_06750</name>
</gene>
<dbReference type="PANTHER" id="PTHR41533:SF2">
    <property type="entry name" value="BLR7131 PROTEIN"/>
    <property type="match status" value="1"/>
</dbReference>
<dbReference type="Gene3D" id="2.40.440.10">
    <property type="entry name" value="L,D-transpeptidase catalytic domain-like"/>
    <property type="match status" value="1"/>
</dbReference>